<evidence type="ECO:0000256" key="3">
    <source>
        <dbReference type="ARBA" id="ARBA00022448"/>
    </source>
</evidence>
<evidence type="ECO:0000259" key="7">
    <source>
        <dbReference type="PROSITE" id="PS50983"/>
    </source>
</evidence>
<feature type="region of interest" description="Disordered" evidence="6">
    <location>
        <begin position="1"/>
        <end position="29"/>
    </location>
</feature>
<dbReference type="Gene3D" id="3.40.50.1980">
    <property type="entry name" value="Nitrogenase molybdenum iron protein domain"/>
    <property type="match status" value="2"/>
</dbReference>
<comment type="similarity">
    <text evidence="2">Belongs to the bacterial solute-binding protein 8 family.</text>
</comment>
<feature type="domain" description="Fe/B12 periplasmic-binding" evidence="7">
    <location>
        <begin position="59"/>
        <end position="319"/>
    </location>
</feature>
<dbReference type="CDD" id="cd01146">
    <property type="entry name" value="FhuD"/>
    <property type="match status" value="1"/>
</dbReference>
<reference evidence="8 9" key="1">
    <citation type="submission" date="2024-06" db="EMBL/GenBank/DDBJ databases">
        <title>Genomic Encyclopedia of Type Strains, Phase IV (KMG-IV): sequencing the most valuable type-strain genomes for metagenomic binning, comparative biology and taxonomic classification.</title>
        <authorList>
            <person name="Goeker M."/>
        </authorList>
    </citation>
    <scope>NUCLEOTIDE SEQUENCE [LARGE SCALE GENOMIC DNA]</scope>
    <source>
        <strain evidence="8 9">DSM 29846</strain>
    </source>
</reference>
<dbReference type="PANTHER" id="PTHR30532:SF1">
    <property type="entry name" value="IRON(3+)-HYDROXAMATE-BINDING PROTEIN FHUD"/>
    <property type="match status" value="1"/>
</dbReference>
<dbReference type="PRINTS" id="PR01715">
    <property type="entry name" value="FERRIBNDNGPP"/>
</dbReference>
<evidence type="ECO:0000256" key="4">
    <source>
        <dbReference type="ARBA" id="ARBA00022496"/>
    </source>
</evidence>
<name>A0ABV2HS71_9HYPH</name>
<accession>A0ABV2HS71</accession>
<dbReference type="InterPro" id="IPR051313">
    <property type="entry name" value="Bact_iron-sidero_bind"/>
</dbReference>
<dbReference type="InterPro" id="IPR002491">
    <property type="entry name" value="ABC_transptr_periplasmic_BD"/>
</dbReference>
<proteinExistence type="inferred from homology"/>
<keyword evidence="3" id="KW-0813">Transport</keyword>
<dbReference type="SUPFAM" id="SSF53807">
    <property type="entry name" value="Helical backbone' metal receptor"/>
    <property type="match status" value="1"/>
</dbReference>
<keyword evidence="5" id="KW-0732">Signal</keyword>
<dbReference type="EMBL" id="JBEPLM010000004">
    <property type="protein sequence ID" value="MET3593229.1"/>
    <property type="molecule type" value="Genomic_DNA"/>
</dbReference>
<dbReference type="PROSITE" id="PS50983">
    <property type="entry name" value="FE_B12_PBP"/>
    <property type="match status" value="1"/>
</dbReference>
<evidence type="ECO:0000313" key="9">
    <source>
        <dbReference type="Proteomes" id="UP001549036"/>
    </source>
</evidence>
<keyword evidence="4" id="KW-0408">Iron</keyword>
<comment type="caution">
    <text evidence="8">The sequence shown here is derived from an EMBL/GenBank/DDBJ whole genome shotgun (WGS) entry which is preliminary data.</text>
</comment>
<evidence type="ECO:0000256" key="2">
    <source>
        <dbReference type="ARBA" id="ARBA00008814"/>
    </source>
</evidence>
<protein>
    <submittedName>
        <fullName evidence="8">Iron complex transport system substrate-binding protein</fullName>
    </submittedName>
</protein>
<evidence type="ECO:0000256" key="1">
    <source>
        <dbReference type="ARBA" id="ARBA00004196"/>
    </source>
</evidence>
<keyword evidence="4" id="KW-0406">Ion transport</keyword>
<dbReference type="Proteomes" id="UP001549036">
    <property type="component" value="Unassembled WGS sequence"/>
</dbReference>
<gene>
    <name evidence="8" type="ORF">ABID26_002626</name>
</gene>
<comment type="subcellular location">
    <subcellularLocation>
        <location evidence="1">Cell envelope</location>
    </subcellularLocation>
</comment>
<dbReference type="PANTHER" id="PTHR30532">
    <property type="entry name" value="IRON III DICITRATE-BINDING PERIPLASMIC PROTEIN"/>
    <property type="match status" value="1"/>
</dbReference>
<evidence type="ECO:0000256" key="5">
    <source>
        <dbReference type="ARBA" id="ARBA00022729"/>
    </source>
</evidence>
<keyword evidence="9" id="KW-1185">Reference proteome</keyword>
<evidence type="ECO:0000313" key="8">
    <source>
        <dbReference type="EMBL" id="MET3593229.1"/>
    </source>
</evidence>
<keyword evidence="4" id="KW-0410">Iron transport</keyword>
<sequence>MTNNHGLAGTMPDRSPTPGTRTDVPQGQPSRITRRAALGLFTLPFAGIRQVAATSRLPRIVCLDDGLAETLLMLGVRPVAIADRKVWEDWVVEPALPPEVADIGTLLEPNLEFLQQLKPDLILSSPYLDGIKPLLGRVAPVTTIGIYGENGQPYRNAVEATRKLARLVGKEAEGEALIEATEASLARVGRELAPFAARPLYVVSFMDPRNVRVYGRMSLFQDVFDRIGIRNAWTAETNYWGFSTVGIDGLATMDEARLAYLEPLPAGAGGTLTESPVWNAMPFVRSRSIMRLPPVLMFGALPAAARFARLLAEAMTAHG</sequence>
<evidence type="ECO:0000256" key="6">
    <source>
        <dbReference type="SAM" id="MobiDB-lite"/>
    </source>
</evidence>
<dbReference type="Pfam" id="PF01497">
    <property type="entry name" value="Peripla_BP_2"/>
    <property type="match status" value="1"/>
</dbReference>
<feature type="compositionally biased region" description="Polar residues" evidence="6">
    <location>
        <begin position="17"/>
        <end position="29"/>
    </location>
</feature>
<organism evidence="8 9">
    <name type="scientific">Mesorhizobium shonense</name>
    <dbReference type="NCBI Taxonomy" id="1209948"/>
    <lineage>
        <taxon>Bacteria</taxon>
        <taxon>Pseudomonadati</taxon>
        <taxon>Pseudomonadota</taxon>
        <taxon>Alphaproteobacteria</taxon>
        <taxon>Hyphomicrobiales</taxon>
        <taxon>Phyllobacteriaceae</taxon>
        <taxon>Mesorhizobium</taxon>
    </lineage>
</organism>